<dbReference type="Pfam" id="PF13895">
    <property type="entry name" value="Ig_2"/>
    <property type="match status" value="1"/>
</dbReference>
<dbReference type="Proteomes" id="UP000261540">
    <property type="component" value="Unplaced"/>
</dbReference>
<dbReference type="InterPro" id="IPR036179">
    <property type="entry name" value="Ig-like_dom_sf"/>
</dbReference>
<name>A0A3B3R9H6_9TELE</name>
<dbReference type="Gene3D" id="2.60.40.10">
    <property type="entry name" value="Immunoglobulins"/>
    <property type="match status" value="4"/>
</dbReference>
<dbReference type="InterPro" id="IPR013783">
    <property type="entry name" value="Ig-like_fold"/>
</dbReference>
<reference evidence="5" key="2">
    <citation type="submission" date="2025-09" db="UniProtKB">
        <authorList>
            <consortium name="Ensembl"/>
        </authorList>
    </citation>
    <scope>IDENTIFICATION</scope>
</reference>
<comment type="subcellular location">
    <subcellularLocation>
        <location evidence="1">Membrane</location>
        <topology evidence="1">Single-pass membrane protein</topology>
    </subcellularLocation>
</comment>
<dbReference type="GeneTree" id="ENSGT00940000156511"/>
<keyword evidence="3" id="KW-1015">Disulfide bond</keyword>
<dbReference type="Pfam" id="PF13927">
    <property type="entry name" value="Ig_3"/>
    <property type="match status" value="2"/>
</dbReference>
<reference evidence="5" key="1">
    <citation type="submission" date="2025-08" db="UniProtKB">
        <authorList>
            <consortium name="Ensembl"/>
        </authorList>
    </citation>
    <scope>IDENTIFICATION</scope>
</reference>
<sequence length="455" mass="50088">CFCFQKHVIPEDLLFFCFFFFLDLFSVTLSPRDPVWRVGDTHVMQCTAVDCPHGAHIVFSRPGDELLFAETQRFANRSLIRFAPVEHRHNYEIVSFPNDPVISGTTNLRANETRDLSCNVYNVSAKDYVRIEWTLGDTLVHEAEKDTATRTASSTYTITPIVKDNGKKITCRATLRRLEFQSFRLDVRISNQMTVVFGENFTLTCEADGNPKPQVQWRMLDSSVPLATEPGQQKFVIEGATLSHAGEYECVVSNSVGSKTAKVAVIVQGPPRNMSIMVSPAGQLKEGDVVTISCLSDTVPAGRMVLRRVSEDGTTELNSAFGSSTSVTLSPAVLAHSGRYECEASNQYGTETSATVHVTPPRNTTVEVFPSSQVHEGQNITICCKTVSFPAARVTLRKLGGDRELYSANGTFMLQNVMATDAGSYQVNVTNDLGYETEVFTINVMGESSSKGRVP</sequence>
<feature type="domain" description="Ig-like" evidence="4">
    <location>
        <begin position="97"/>
        <end position="190"/>
    </location>
</feature>
<dbReference type="SMART" id="SM00409">
    <property type="entry name" value="IG"/>
    <property type="match status" value="4"/>
</dbReference>
<evidence type="ECO:0000256" key="2">
    <source>
        <dbReference type="ARBA" id="ARBA00023136"/>
    </source>
</evidence>
<dbReference type="PANTHER" id="PTHR46013">
    <property type="entry name" value="VASCULAR CELL ADHESION MOLECULE 1"/>
    <property type="match status" value="1"/>
</dbReference>
<dbReference type="Ensembl" id="ENSPKIT00000039486.1">
    <property type="protein sequence ID" value="ENSPKIP00000015028.1"/>
    <property type="gene ID" value="ENSPKIG00000001873.1"/>
</dbReference>
<feature type="domain" description="Ig-like" evidence="4">
    <location>
        <begin position="361"/>
        <end position="443"/>
    </location>
</feature>
<evidence type="ECO:0000256" key="1">
    <source>
        <dbReference type="ARBA" id="ARBA00004167"/>
    </source>
</evidence>
<dbReference type="SMART" id="SM00408">
    <property type="entry name" value="IGc2"/>
    <property type="match status" value="3"/>
</dbReference>
<dbReference type="PROSITE" id="PS50835">
    <property type="entry name" value="IG_LIKE"/>
    <property type="match status" value="4"/>
</dbReference>
<feature type="domain" description="Ig-like" evidence="4">
    <location>
        <begin position="198"/>
        <end position="264"/>
    </location>
</feature>
<dbReference type="GO" id="GO:0016020">
    <property type="term" value="C:membrane"/>
    <property type="evidence" value="ECO:0007669"/>
    <property type="project" value="UniProtKB-SubCell"/>
</dbReference>
<evidence type="ECO:0000259" key="4">
    <source>
        <dbReference type="PROSITE" id="PS50835"/>
    </source>
</evidence>
<keyword evidence="6" id="KW-1185">Reference proteome</keyword>
<dbReference type="InterPro" id="IPR013162">
    <property type="entry name" value="CD80_C2-set"/>
</dbReference>
<dbReference type="InterPro" id="IPR003598">
    <property type="entry name" value="Ig_sub2"/>
</dbReference>
<dbReference type="PANTHER" id="PTHR46013:SF1">
    <property type="entry name" value="IG-LIKE DOMAIN-CONTAINING PROTEIN"/>
    <property type="match status" value="1"/>
</dbReference>
<dbReference type="InterPro" id="IPR007110">
    <property type="entry name" value="Ig-like_dom"/>
</dbReference>
<dbReference type="InterPro" id="IPR003599">
    <property type="entry name" value="Ig_sub"/>
</dbReference>
<protein>
    <recommendedName>
        <fullName evidence="4">Ig-like domain-containing protein</fullName>
    </recommendedName>
</protein>
<dbReference type="Pfam" id="PF08205">
    <property type="entry name" value="C2-set_2"/>
    <property type="match status" value="1"/>
</dbReference>
<keyword evidence="2" id="KW-0472">Membrane</keyword>
<dbReference type="STRING" id="1676925.ENSPKIP00000015028"/>
<feature type="domain" description="Ig-like" evidence="4">
    <location>
        <begin position="271"/>
        <end position="359"/>
    </location>
</feature>
<dbReference type="AlphaFoldDB" id="A0A3B3R9H6"/>
<dbReference type="CDD" id="cd00096">
    <property type="entry name" value="Ig"/>
    <property type="match status" value="2"/>
</dbReference>
<dbReference type="SUPFAM" id="SSF48726">
    <property type="entry name" value="Immunoglobulin"/>
    <property type="match status" value="4"/>
</dbReference>
<organism evidence="5 6">
    <name type="scientific">Paramormyrops kingsleyae</name>
    <dbReference type="NCBI Taxonomy" id="1676925"/>
    <lineage>
        <taxon>Eukaryota</taxon>
        <taxon>Metazoa</taxon>
        <taxon>Chordata</taxon>
        <taxon>Craniata</taxon>
        <taxon>Vertebrata</taxon>
        <taxon>Euteleostomi</taxon>
        <taxon>Actinopterygii</taxon>
        <taxon>Neopterygii</taxon>
        <taxon>Teleostei</taxon>
        <taxon>Osteoglossocephala</taxon>
        <taxon>Osteoglossomorpha</taxon>
        <taxon>Osteoglossiformes</taxon>
        <taxon>Mormyridae</taxon>
        <taxon>Paramormyrops</taxon>
    </lineage>
</organism>
<proteinExistence type="predicted"/>
<evidence type="ECO:0000256" key="3">
    <source>
        <dbReference type="ARBA" id="ARBA00023157"/>
    </source>
</evidence>
<evidence type="ECO:0000313" key="6">
    <source>
        <dbReference type="Proteomes" id="UP000261540"/>
    </source>
</evidence>
<evidence type="ECO:0000313" key="5">
    <source>
        <dbReference type="Ensembl" id="ENSPKIP00000015028.1"/>
    </source>
</evidence>
<accession>A0A3B3R9H6</accession>